<accession>A0A6G1I7Q1</accession>
<reference evidence="1" key="1">
    <citation type="journal article" date="2020" name="Stud. Mycol.">
        <title>101 Dothideomycetes genomes: a test case for predicting lifestyles and emergence of pathogens.</title>
        <authorList>
            <person name="Haridas S."/>
            <person name="Albert R."/>
            <person name="Binder M."/>
            <person name="Bloem J."/>
            <person name="Labutti K."/>
            <person name="Salamov A."/>
            <person name="Andreopoulos B."/>
            <person name="Baker S."/>
            <person name="Barry K."/>
            <person name="Bills G."/>
            <person name="Bluhm B."/>
            <person name="Cannon C."/>
            <person name="Castanera R."/>
            <person name="Culley D."/>
            <person name="Daum C."/>
            <person name="Ezra D."/>
            <person name="Gonzalez J."/>
            <person name="Henrissat B."/>
            <person name="Kuo A."/>
            <person name="Liang C."/>
            <person name="Lipzen A."/>
            <person name="Lutzoni F."/>
            <person name="Magnuson J."/>
            <person name="Mondo S."/>
            <person name="Nolan M."/>
            <person name="Ohm R."/>
            <person name="Pangilinan J."/>
            <person name="Park H.-J."/>
            <person name="Ramirez L."/>
            <person name="Alfaro M."/>
            <person name="Sun H."/>
            <person name="Tritt A."/>
            <person name="Yoshinaga Y."/>
            <person name="Zwiers L.-H."/>
            <person name="Turgeon B."/>
            <person name="Goodwin S."/>
            <person name="Spatafora J."/>
            <person name="Crous P."/>
            <person name="Grigoriev I."/>
        </authorList>
    </citation>
    <scope>NUCLEOTIDE SEQUENCE</scope>
    <source>
        <strain evidence="1">CBS 262.69</strain>
    </source>
</reference>
<dbReference type="Proteomes" id="UP000799640">
    <property type="component" value="Unassembled WGS sequence"/>
</dbReference>
<keyword evidence="2" id="KW-1185">Reference proteome</keyword>
<evidence type="ECO:0000313" key="2">
    <source>
        <dbReference type="Proteomes" id="UP000799640"/>
    </source>
</evidence>
<organism evidence="1 2">
    <name type="scientific">Trichodelitschia bisporula</name>
    <dbReference type="NCBI Taxonomy" id="703511"/>
    <lineage>
        <taxon>Eukaryota</taxon>
        <taxon>Fungi</taxon>
        <taxon>Dikarya</taxon>
        <taxon>Ascomycota</taxon>
        <taxon>Pezizomycotina</taxon>
        <taxon>Dothideomycetes</taxon>
        <taxon>Dothideomycetes incertae sedis</taxon>
        <taxon>Phaeotrichales</taxon>
        <taxon>Phaeotrichaceae</taxon>
        <taxon>Trichodelitschia</taxon>
    </lineage>
</organism>
<dbReference type="EMBL" id="ML996688">
    <property type="protein sequence ID" value="KAF2404221.1"/>
    <property type="molecule type" value="Genomic_DNA"/>
</dbReference>
<dbReference type="AlphaFoldDB" id="A0A6G1I7Q1"/>
<gene>
    <name evidence="1" type="ORF">EJ06DRAFT_192033</name>
</gene>
<protein>
    <submittedName>
        <fullName evidence="1">Uncharacterized protein</fullName>
    </submittedName>
</protein>
<proteinExistence type="predicted"/>
<name>A0A6G1I7Q1_9PEZI</name>
<evidence type="ECO:0000313" key="1">
    <source>
        <dbReference type="EMBL" id="KAF2404221.1"/>
    </source>
</evidence>
<sequence length="204" mass="22409">MCRSSVRWRGGARSHQAADAAAKLGSPLPALSAIPPQISASVASPPPSRQTYLVPRLYTPSLVVYSPSSATNGSPRSDGKFDPKTMAKRLLEPRRLLEAFEWGGEWHLRWRSPPVRTSQTPFLNSSPIIPSRQHTCSKPPPCLLPRVTAPPLSPWLRSPLAVSVAIYPNHQHISLPHGSVEKQCDLYGRHYILRQGGADEDQTS</sequence>